<dbReference type="AlphaFoldDB" id="M7YY37"/>
<sequence length="134" mass="14959">MAEMAAILTDTFLVTMFSRAKSTWLIVKKATRSGPPGEQARLEEVSLNSYVLLQTYILMGVTGLGYLALTWSTVVLLGGFVTSLGNKDFWCLTGISMVQAASVYVITNKGARFHFMRLFHLPENFMTSVKFEEF</sequence>
<dbReference type="PANTHER" id="PTHR33115">
    <property type="entry name" value="ARM REPEAT SUPERFAMILY PROTEIN"/>
    <property type="match status" value="1"/>
</dbReference>
<dbReference type="eggNOG" id="ENOG502R4FE">
    <property type="taxonomic scope" value="Eukaryota"/>
</dbReference>
<organism evidence="1">
    <name type="scientific">Triticum urartu</name>
    <name type="common">Red wild einkorn</name>
    <name type="synonym">Crithodium urartu</name>
    <dbReference type="NCBI Taxonomy" id="4572"/>
    <lineage>
        <taxon>Eukaryota</taxon>
        <taxon>Viridiplantae</taxon>
        <taxon>Streptophyta</taxon>
        <taxon>Embryophyta</taxon>
        <taxon>Tracheophyta</taxon>
        <taxon>Spermatophyta</taxon>
        <taxon>Magnoliopsida</taxon>
        <taxon>Liliopsida</taxon>
        <taxon>Poales</taxon>
        <taxon>Poaceae</taxon>
        <taxon>BOP clade</taxon>
        <taxon>Pooideae</taxon>
        <taxon>Triticodae</taxon>
        <taxon>Triticeae</taxon>
        <taxon>Triticinae</taxon>
        <taxon>Triticum</taxon>
    </lineage>
</organism>
<accession>M7YY37</accession>
<dbReference type="STRING" id="4572.M7YY37"/>
<reference evidence="1" key="1">
    <citation type="journal article" date="2013" name="Nature">
        <title>Draft genome of the wheat A-genome progenitor Triticum urartu.</title>
        <authorList>
            <person name="Ling H.Q."/>
            <person name="Zhao S."/>
            <person name="Liu D."/>
            <person name="Wang J."/>
            <person name="Sun H."/>
            <person name="Zhang C."/>
            <person name="Fan H."/>
            <person name="Li D."/>
            <person name="Dong L."/>
            <person name="Tao Y."/>
            <person name="Gao C."/>
            <person name="Wu H."/>
            <person name="Li Y."/>
            <person name="Cui Y."/>
            <person name="Guo X."/>
            <person name="Zheng S."/>
            <person name="Wang B."/>
            <person name="Yu K."/>
            <person name="Liang Q."/>
            <person name="Yang W."/>
            <person name="Lou X."/>
            <person name="Chen J."/>
            <person name="Feng M."/>
            <person name="Jian J."/>
            <person name="Zhang X."/>
            <person name="Luo G."/>
            <person name="Jiang Y."/>
            <person name="Liu J."/>
            <person name="Wang Z."/>
            <person name="Sha Y."/>
            <person name="Zhang B."/>
            <person name="Wu H."/>
            <person name="Tang D."/>
            <person name="Shen Q."/>
            <person name="Xue P."/>
            <person name="Zou S."/>
            <person name="Wang X."/>
            <person name="Liu X."/>
            <person name="Wang F."/>
            <person name="Yang Y."/>
            <person name="An X."/>
            <person name="Dong Z."/>
            <person name="Zhang K."/>
            <person name="Zhang X."/>
            <person name="Luo M.C."/>
            <person name="Dvorak J."/>
            <person name="Tong Y."/>
            <person name="Wang J."/>
            <person name="Yang H."/>
            <person name="Li Z."/>
            <person name="Wang D."/>
            <person name="Zhang A."/>
            <person name="Wang J."/>
        </authorList>
    </citation>
    <scope>NUCLEOTIDE SEQUENCE</scope>
</reference>
<evidence type="ECO:0000313" key="1">
    <source>
        <dbReference type="EMBL" id="EMS52537.1"/>
    </source>
</evidence>
<protein>
    <submittedName>
        <fullName evidence="1">Uncharacterized protein</fullName>
    </submittedName>
</protein>
<dbReference type="PANTHER" id="PTHR33115:SF25">
    <property type="entry name" value="CONDENSIN COMPLEX SUBUNIT 1 C-TERMINAL DOMAIN-CONTAINING PROTEIN"/>
    <property type="match status" value="1"/>
</dbReference>
<name>M7YY37_TRIUA</name>
<dbReference type="OMA" id="GARFHFM"/>
<dbReference type="EMBL" id="KD205541">
    <property type="protein sequence ID" value="EMS52537.1"/>
    <property type="molecule type" value="Genomic_DNA"/>
</dbReference>
<proteinExistence type="predicted"/>
<gene>
    <name evidence="1" type="ORF">TRIUR3_01721</name>
</gene>